<keyword evidence="5 7" id="KW-0472">Membrane</keyword>
<proteinExistence type="inferred from homology"/>
<evidence type="ECO:0000256" key="8">
    <source>
        <dbReference type="SAM" id="SignalP"/>
    </source>
</evidence>
<dbReference type="Gene3D" id="2.170.130.10">
    <property type="entry name" value="TonB-dependent receptor, plug domain"/>
    <property type="match status" value="1"/>
</dbReference>
<evidence type="ECO:0000256" key="4">
    <source>
        <dbReference type="ARBA" id="ARBA00022692"/>
    </source>
</evidence>
<dbReference type="Gene3D" id="2.60.40.1120">
    <property type="entry name" value="Carboxypeptidase-like, regulatory domain"/>
    <property type="match status" value="1"/>
</dbReference>
<dbReference type="SUPFAM" id="SSF56935">
    <property type="entry name" value="Porins"/>
    <property type="match status" value="1"/>
</dbReference>
<dbReference type="GO" id="GO:0009279">
    <property type="term" value="C:cell outer membrane"/>
    <property type="evidence" value="ECO:0007669"/>
    <property type="project" value="UniProtKB-SubCell"/>
</dbReference>
<evidence type="ECO:0000313" key="11">
    <source>
        <dbReference type="Proteomes" id="UP000244527"/>
    </source>
</evidence>
<comment type="similarity">
    <text evidence="7">Belongs to the TonB-dependent receptor family.</text>
</comment>
<gene>
    <name evidence="10" type="ORF">FFWV33_17930</name>
</gene>
<evidence type="ECO:0000313" key="10">
    <source>
        <dbReference type="EMBL" id="AWG23711.1"/>
    </source>
</evidence>
<keyword evidence="3 7" id="KW-1134">Transmembrane beta strand</keyword>
<dbReference type="NCBIfam" id="TIGR04056">
    <property type="entry name" value="OMP_RagA_SusC"/>
    <property type="match status" value="1"/>
</dbReference>
<keyword evidence="11" id="KW-1185">Reference proteome</keyword>
<evidence type="ECO:0000259" key="9">
    <source>
        <dbReference type="Pfam" id="PF07715"/>
    </source>
</evidence>
<organism evidence="10 11">
    <name type="scientific">Flavobacterium faecale</name>
    <dbReference type="NCBI Taxonomy" id="1355330"/>
    <lineage>
        <taxon>Bacteria</taxon>
        <taxon>Pseudomonadati</taxon>
        <taxon>Bacteroidota</taxon>
        <taxon>Flavobacteriia</taxon>
        <taxon>Flavobacteriales</taxon>
        <taxon>Flavobacteriaceae</taxon>
        <taxon>Flavobacterium</taxon>
    </lineage>
</organism>
<keyword evidence="2 7" id="KW-0813">Transport</keyword>
<keyword evidence="4 7" id="KW-0812">Transmembrane</keyword>
<dbReference type="Proteomes" id="UP000244527">
    <property type="component" value="Chromosome"/>
</dbReference>
<feature type="chain" id="PRO_5015678416" description="TonB-dependent receptor plug domain-containing protein" evidence="8">
    <location>
        <begin position="21"/>
        <end position="1029"/>
    </location>
</feature>
<sequence length="1029" mass="112349">MGRFLLFSLLALFCTLGAQAQSNTIQGKVVGEEDGFPIPGVSIVVKGATKGTATDFDGKFTVKANEGDLLVFTYVGMRTTNMKASNNMTVRMKSVAQDLSEVVVIGYGTQKKKEITGAVASVKAEDIANIVTSDLGNALQGQISGVNVVSSGEPGTPSEILIRGVTSIIGGNTPLYVVDGIPQEGDPGIAPSEVETIDVLKDAASAAIYGTRGAAGVILITTKKGKAGTMSVRVDASRSFDRLGSAIPLLNARDQTYTDVLLQRNDGTKDNAIGISNFVNSPDRFQYDNDISRLLFVDNAYTQNYNVNVSGGSKDLKYSMVAGFYDRNGVILKSNFNRFNTRSNVNYKKDKLTIDLGIGITKESNNRGAANTIQQLIRYQPTQPLLDPNADQVDTFGGADQNTNTSIVNSLNISDITKSTRSFGNISLGYELIKGLNFTTRAGFNDFYSNRARFIPFQSFVNAQTGVAVNNPISSYVENQDQRRTSINWDASLNYDTKINEDHHLTLTLATSREHYQNNQFTANKRTVVDNDIQVFNGTTGVANITSGPDYVTRLAGYIGRMQYDYKGKYLISSSIRRDGSSRFAAQNRWGLFPSVSAAWNVSDEAFFKPLSNVINNFKIRLSNGTVGNQSFDDYSYTNTIYRDLVYPFATNSTASIQNALGNADVKWETSVQKNFGIDLGFFKNKLTVSAEYYETNKNDMLFQLSLPGSTGLNDTSNGAGFSVRPLSNNNQVVLNVGNMTNKGFELAVGFRDRIGKLKYRMNGTFTTNKNVVTNTATDTPYSLTTDSGIVPGAGANSTLTSITAIARGYEAGAFFIRKTNGLVDTPEKLAAYQLIVPGAKMGDLIYIDQNNDKKIDDQDRVYGGSGLPKFEIGYNLSLDYNNFDLYVNAYAAVGQEIVNGSRATAVALGRSEEILNSYSEANPTGKLPAYRGTFLTHDNYLPISDLFIEDGSYLRIRNITLGYSLSKKTLKSIGVDKFRIYLTGQNLFTFTKYTGYDPEVGGNVSRRGLDKGNYPFVKSYLVGLNFNF</sequence>
<evidence type="ECO:0000256" key="7">
    <source>
        <dbReference type="PROSITE-ProRule" id="PRU01360"/>
    </source>
</evidence>
<accession>A0A2S1LJ97</accession>
<dbReference type="Gene3D" id="2.40.170.20">
    <property type="entry name" value="TonB-dependent receptor, beta-barrel domain"/>
    <property type="match status" value="1"/>
</dbReference>
<dbReference type="InterPro" id="IPR037066">
    <property type="entry name" value="Plug_dom_sf"/>
</dbReference>
<evidence type="ECO:0000256" key="6">
    <source>
        <dbReference type="ARBA" id="ARBA00023237"/>
    </source>
</evidence>
<keyword evidence="6 7" id="KW-0998">Cell outer membrane</keyword>
<dbReference type="SUPFAM" id="SSF49464">
    <property type="entry name" value="Carboxypeptidase regulatory domain-like"/>
    <property type="match status" value="1"/>
</dbReference>
<dbReference type="PROSITE" id="PS52016">
    <property type="entry name" value="TONB_DEPENDENT_REC_3"/>
    <property type="match status" value="1"/>
</dbReference>
<dbReference type="Pfam" id="PF07715">
    <property type="entry name" value="Plug"/>
    <property type="match status" value="1"/>
</dbReference>
<dbReference type="InterPro" id="IPR036942">
    <property type="entry name" value="Beta-barrel_TonB_sf"/>
</dbReference>
<dbReference type="InterPro" id="IPR039426">
    <property type="entry name" value="TonB-dep_rcpt-like"/>
</dbReference>
<dbReference type="AlphaFoldDB" id="A0A2S1LJ97"/>
<feature type="signal peptide" evidence="8">
    <location>
        <begin position="1"/>
        <end position="20"/>
    </location>
</feature>
<comment type="subcellular location">
    <subcellularLocation>
        <location evidence="1 7">Cell outer membrane</location>
        <topology evidence="1 7">Multi-pass membrane protein</topology>
    </subcellularLocation>
</comment>
<dbReference type="InterPro" id="IPR023996">
    <property type="entry name" value="TonB-dep_OMP_SusC/RagA"/>
</dbReference>
<dbReference type="Pfam" id="PF13715">
    <property type="entry name" value="CarbopepD_reg_2"/>
    <property type="match status" value="1"/>
</dbReference>
<dbReference type="NCBIfam" id="TIGR04057">
    <property type="entry name" value="SusC_RagA_signa"/>
    <property type="match status" value="1"/>
</dbReference>
<dbReference type="InterPro" id="IPR008969">
    <property type="entry name" value="CarboxyPept-like_regulatory"/>
</dbReference>
<feature type="domain" description="TonB-dependent receptor plug" evidence="9">
    <location>
        <begin position="111"/>
        <end position="217"/>
    </location>
</feature>
<evidence type="ECO:0000256" key="3">
    <source>
        <dbReference type="ARBA" id="ARBA00022452"/>
    </source>
</evidence>
<evidence type="ECO:0000256" key="1">
    <source>
        <dbReference type="ARBA" id="ARBA00004571"/>
    </source>
</evidence>
<dbReference type="InterPro" id="IPR023997">
    <property type="entry name" value="TonB-dep_OMP_SusC/RagA_CS"/>
</dbReference>
<reference evidence="10 11" key="1">
    <citation type="submission" date="2017-04" db="EMBL/GenBank/DDBJ databases">
        <title>Compelte genome sequence of WV33.</title>
        <authorList>
            <person name="Lee P.C."/>
        </authorList>
    </citation>
    <scope>NUCLEOTIDE SEQUENCE [LARGE SCALE GENOMIC DNA]</scope>
    <source>
        <strain evidence="10 11">WV33</strain>
    </source>
</reference>
<protein>
    <recommendedName>
        <fullName evidence="9">TonB-dependent receptor plug domain-containing protein</fullName>
    </recommendedName>
</protein>
<dbReference type="KEGG" id="ffa:FFWV33_17930"/>
<evidence type="ECO:0000256" key="5">
    <source>
        <dbReference type="ARBA" id="ARBA00023136"/>
    </source>
</evidence>
<evidence type="ECO:0000256" key="2">
    <source>
        <dbReference type="ARBA" id="ARBA00022448"/>
    </source>
</evidence>
<dbReference type="EMBL" id="CP020918">
    <property type="protein sequence ID" value="AWG23711.1"/>
    <property type="molecule type" value="Genomic_DNA"/>
</dbReference>
<keyword evidence="8" id="KW-0732">Signal</keyword>
<name>A0A2S1LJ97_9FLAO</name>
<dbReference type="InterPro" id="IPR012910">
    <property type="entry name" value="Plug_dom"/>
</dbReference>